<accession>A0A850ER92</accession>
<gene>
    <name evidence="2" type="ORF">HPT30_18090</name>
</gene>
<dbReference type="PANTHER" id="PTHR43796:SF2">
    <property type="entry name" value="CARBOXYNORSPERMIDINE SYNTHASE"/>
    <property type="match status" value="1"/>
</dbReference>
<dbReference type="InterPro" id="IPR036291">
    <property type="entry name" value="NAD(P)-bd_dom_sf"/>
</dbReference>
<dbReference type="Proteomes" id="UP000564806">
    <property type="component" value="Unassembled WGS sequence"/>
</dbReference>
<organism evidence="2 3">
    <name type="scientific">Paenibacillus agri</name>
    <dbReference type="NCBI Taxonomy" id="2744309"/>
    <lineage>
        <taxon>Bacteria</taxon>
        <taxon>Bacillati</taxon>
        <taxon>Bacillota</taxon>
        <taxon>Bacilli</taxon>
        <taxon>Bacillales</taxon>
        <taxon>Paenibacillaceae</taxon>
        <taxon>Paenibacillus</taxon>
    </lineage>
</organism>
<dbReference type="RefSeq" id="WP_175372744.1">
    <property type="nucleotide sequence ID" value="NZ_JABWCS010000213.1"/>
</dbReference>
<name>A0A850ER92_9BACL</name>
<dbReference type="Pfam" id="PF03435">
    <property type="entry name" value="Sacchrp_dh_NADP"/>
    <property type="match status" value="1"/>
</dbReference>
<comment type="caution">
    <text evidence="2">The sequence shown here is derived from an EMBL/GenBank/DDBJ whole genome shotgun (WGS) entry which is preliminary data.</text>
</comment>
<keyword evidence="3" id="KW-1185">Reference proteome</keyword>
<dbReference type="SUPFAM" id="SSF51735">
    <property type="entry name" value="NAD(P)-binding Rossmann-fold domains"/>
    <property type="match status" value="1"/>
</dbReference>
<proteinExistence type="predicted"/>
<dbReference type="Gene3D" id="3.30.360.10">
    <property type="entry name" value="Dihydrodipicolinate Reductase, domain 2"/>
    <property type="match status" value="1"/>
</dbReference>
<evidence type="ECO:0000313" key="2">
    <source>
        <dbReference type="EMBL" id="NUU62259.1"/>
    </source>
</evidence>
<dbReference type="AlphaFoldDB" id="A0A850ER92"/>
<feature type="domain" description="Saccharopine dehydrogenase NADP binding" evidence="1">
    <location>
        <begin position="5"/>
        <end position="100"/>
    </location>
</feature>
<reference evidence="2" key="1">
    <citation type="submission" date="2020-06" db="EMBL/GenBank/DDBJ databases">
        <title>Paenibacillus sp. nov., isolated from soil.</title>
        <authorList>
            <person name="Seo Y.L."/>
        </authorList>
    </citation>
    <scope>NUCLEOTIDE SEQUENCE [LARGE SCALE GENOMIC DNA]</scope>
    <source>
        <strain evidence="2">JW14</strain>
    </source>
</reference>
<evidence type="ECO:0000259" key="1">
    <source>
        <dbReference type="Pfam" id="PF03435"/>
    </source>
</evidence>
<protein>
    <submittedName>
        <fullName evidence="2">Saccharopine dehydrogenase NADP-binding domain-containing protein</fullName>
    </submittedName>
</protein>
<evidence type="ECO:0000313" key="3">
    <source>
        <dbReference type="Proteomes" id="UP000564806"/>
    </source>
</evidence>
<dbReference type="PANTHER" id="PTHR43796">
    <property type="entry name" value="CARBOXYNORSPERMIDINE SYNTHASE"/>
    <property type="match status" value="1"/>
</dbReference>
<dbReference type="Gene3D" id="3.40.50.720">
    <property type="entry name" value="NAD(P)-binding Rossmann-like Domain"/>
    <property type="match status" value="1"/>
</dbReference>
<sequence length="373" mass="40454">MNKDIIVIGGYGHVGSQICTLLSKHFPGHVYAAGRSLERAEQFSKTTGGKVKPLRLDLTEKADPKLLKRAKLIVMCMDQQDTTFAEACLQNGVYYVDVSANGAFLTRLEALASPSRPLPGTAVLSVGLAPGLTNMLARQASEAMDHANRADITIMLGLGDSHGKAAIEWTVDNLRADFNIVENGSLVAATSFTSGKISDLGEGLGRRTAYRFPFSDQQTLPRTLGIPSVSTRLCFDSRIATGAVAWLQKLGLKKMLRSERMRKAAVWSFGKLRYGSDQFAIKVDACGTKNGLPFTAEYGLQGRNEAQITARAAAAVAGAIYGATLPPGIFHIEELFTMELASDRLSLRLTNSAENGQSFTIDEIRCWDREVFQ</sequence>
<dbReference type="EMBL" id="JABWCS010000213">
    <property type="protein sequence ID" value="NUU62259.1"/>
    <property type="molecule type" value="Genomic_DNA"/>
</dbReference>
<dbReference type="InterPro" id="IPR005097">
    <property type="entry name" value="Sacchrp_dh_NADP-bd"/>
</dbReference>